<evidence type="ECO:0000313" key="1">
    <source>
        <dbReference type="EMBL" id="SEP24775.1"/>
    </source>
</evidence>
<gene>
    <name evidence="1" type="ORF">SAMN04487948_12626</name>
</gene>
<keyword evidence="2" id="KW-1185">Reference proteome</keyword>
<protein>
    <recommendedName>
        <fullName evidence="3">Helix-turn-helix domain-containing protein</fullName>
    </recommendedName>
</protein>
<evidence type="ECO:0008006" key="3">
    <source>
        <dbReference type="Google" id="ProtNLM"/>
    </source>
</evidence>
<proteinExistence type="predicted"/>
<dbReference type="AlphaFoldDB" id="A0A1H8WAT7"/>
<accession>A0A1H8WAT7</accession>
<evidence type="ECO:0000313" key="2">
    <source>
        <dbReference type="Proteomes" id="UP000199126"/>
    </source>
</evidence>
<dbReference type="EMBL" id="FODV01000026">
    <property type="protein sequence ID" value="SEP24775.1"/>
    <property type="molecule type" value="Genomic_DNA"/>
</dbReference>
<organism evidence="1 2">
    <name type="scientific">Halogranum amylolyticum</name>
    <dbReference type="NCBI Taxonomy" id="660520"/>
    <lineage>
        <taxon>Archaea</taxon>
        <taxon>Methanobacteriati</taxon>
        <taxon>Methanobacteriota</taxon>
        <taxon>Stenosarchaea group</taxon>
        <taxon>Halobacteria</taxon>
        <taxon>Halobacteriales</taxon>
        <taxon>Haloferacaceae</taxon>
    </lineage>
</organism>
<reference evidence="2" key="1">
    <citation type="submission" date="2016-10" db="EMBL/GenBank/DDBJ databases">
        <authorList>
            <person name="Varghese N."/>
            <person name="Submissions S."/>
        </authorList>
    </citation>
    <scope>NUCLEOTIDE SEQUENCE [LARGE SCALE GENOMIC DNA]</scope>
    <source>
        <strain evidence="2">CGMCC 1.10121</strain>
    </source>
</reference>
<sequence length="69" mass="7967">MEDDEYHPTPLGFEKDDGFLIEGENSHDVVSVLEMVQKDELSKRKAARRLETLPSTINREFNRGELYGL</sequence>
<name>A0A1H8WAT7_9EURY</name>
<dbReference type="Proteomes" id="UP000199126">
    <property type="component" value="Unassembled WGS sequence"/>
</dbReference>
<dbReference type="RefSeq" id="WP_244531684.1">
    <property type="nucleotide sequence ID" value="NZ_FODV01000026.1"/>
</dbReference>